<evidence type="ECO:0000259" key="1">
    <source>
        <dbReference type="SMART" id="SM00343"/>
    </source>
</evidence>
<feature type="domain" description="CCHC-type" evidence="1">
    <location>
        <begin position="102"/>
        <end position="118"/>
    </location>
</feature>
<dbReference type="EMBL" id="BKCJ010584384">
    <property type="protein sequence ID" value="GFB24661.1"/>
    <property type="molecule type" value="Genomic_DNA"/>
</dbReference>
<evidence type="ECO:0000313" key="2">
    <source>
        <dbReference type="EMBL" id="GFB24661.1"/>
    </source>
</evidence>
<dbReference type="SMART" id="SM00343">
    <property type="entry name" value="ZnF_C2HC"/>
    <property type="match status" value="2"/>
</dbReference>
<dbReference type="AlphaFoldDB" id="A0A699L922"/>
<dbReference type="GO" id="GO:0003676">
    <property type="term" value="F:nucleic acid binding"/>
    <property type="evidence" value="ECO:0007669"/>
    <property type="project" value="InterPro"/>
</dbReference>
<dbReference type="InterPro" id="IPR036875">
    <property type="entry name" value="Znf_CCHC_sf"/>
</dbReference>
<reference evidence="2" key="1">
    <citation type="journal article" date="2019" name="Sci. Rep.">
        <title>Draft genome of Tanacetum cinerariifolium, the natural source of mosquito coil.</title>
        <authorList>
            <person name="Yamashiro T."/>
            <person name="Shiraishi A."/>
            <person name="Satake H."/>
            <person name="Nakayama K."/>
        </authorList>
    </citation>
    <scope>NUCLEOTIDE SEQUENCE</scope>
</reference>
<dbReference type="SUPFAM" id="SSF57756">
    <property type="entry name" value="Retrovirus zinc finger-like domains"/>
    <property type="match status" value="2"/>
</dbReference>
<accession>A0A699L922</accession>
<gene>
    <name evidence="2" type="ORF">Tci_696632</name>
</gene>
<dbReference type="InterPro" id="IPR001878">
    <property type="entry name" value="Znf_CCHC"/>
</dbReference>
<comment type="caution">
    <text evidence="2">The sequence shown here is derived from an EMBL/GenBank/DDBJ whole genome shotgun (WGS) entry which is preliminary data.</text>
</comment>
<proteinExistence type="predicted"/>
<protein>
    <recommendedName>
        <fullName evidence="1">CCHC-type domain-containing protein</fullName>
    </recommendedName>
</protein>
<dbReference type="Gene3D" id="4.10.60.10">
    <property type="entry name" value="Zinc finger, CCHC-type"/>
    <property type="match status" value="2"/>
</dbReference>
<sequence>MSSSSSSTQNMAFITQVNADFSTNIDNLSDVVICSFFASQPSSPQLLHKDLEQIHPDNMEEMDLRWQMAMLTMRARRFLKRLGRKLIVNGNETIGFDKSNVKCYNCHKRIHFARECRAPRKQDNKHKETLRKHSDQAEEGPNYALMAFTSSSYDSKVSIDSTCLKSCLENVKLLKSPNEQLLKDLKITELIVLAVNTANGVSTASTQVNADFSTNIDNLSDVVICSFFASQPSSPQLLHKDLEQIHPDNMEEMDLRWQMAMLTMRARRFLKRLGRKLIVNGNETIGFDKSNVECYNCHKRIHFARECRAPRKQDNKHKETLRKRVPVETYASIDLVSCDGLGGYD</sequence>
<dbReference type="GO" id="GO:0008270">
    <property type="term" value="F:zinc ion binding"/>
    <property type="evidence" value="ECO:0007669"/>
    <property type="project" value="InterPro"/>
</dbReference>
<organism evidence="2">
    <name type="scientific">Tanacetum cinerariifolium</name>
    <name type="common">Dalmatian daisy</name>
    <name type="synonym">Chrysanthemum cinerariifolium</name>
    <dbReference type="NCBI Taxonomy" id="118510"/>
    <lineage>
        <taxon>Eukaryota</taxon>
        <taxon>Viridiplantae</taxon>
        <taxon>Streptophyta</taxon>
        <taxon>Embryophyta</taxon>
        <taxon>Tracheophyta</taxon>
        <taxon>Spermatophyta</taxon>
        <taxon>Magnoliopsida</taxon>
        <taxon>eudicotyledons</taxon>
        <taxon>Gunneridae</taxon>
        <taxon>Pentapetalae</taxon>
        <taxon>asterids</taxon>
        <taxon>campanulids</taxon>
        <taxon>Asterales</taxon>
        <taxon>Asteraceae</taxon>
        <taxon>Asteroideae</taxon>
        <taxon>Anthemideae</taxon>
        <taxon>Anthemidinae</taxon>
        <taxon>Tanacetum</taxon>
    </lineage>
</organism>
<name>A0A699L922_TANCI</name>
<feature type="domain" description="CCHC-type" evidence="1">
    <location>
        <begin position="293"/>
        <end position="309"/>
    </location>
</feature>